<dbReference type="Proteomes" id="UP001501844">
    <property type="component" value="Unassembled WGS sequence"/>
</dbReference>
<evidence type="ECO:0000313" key="3">
    <source>
        <dbReference type="Proteomes" id="UP001501844"/>
    </source>
</evidence>
<dbReference type="EMBL" id="BAABGX010000002">
    <property type="protein sequence ID" value="GAA4309817.1"/>
    <property type="molecule type" value="Genomic_DNA"/>
</dbReference>
<name>A0ABP8FRY7_9BACT</name>
<organism evidence="2 3">
    <name type="scientific">Nibribacter koreensis</name>
    <dbReference type="NCBI Taxonomy" id="1084519"/>
    <lineage>
        <taxon>Bacteria</taxon>
        <taxon>Pseudomonadati</taxon>
        <taxon>Bacteroidota</taxon>
        <taxon>Cytophagia</taxon>
        <taxon>Cytophagales</taxon>
        <taxon>Hymenobacteraceae</taxon>
        <taxon>Nibribacter</taxon>
    </lineage>
</organism>
<sequence length="141" mass="16153">MNRRSVYVTVSLLAFFLVASCKKGPEPIDQKQFLYKTWLLSAQTVQRNDSPPEDVYAQMEDCQKDDELIFLENGTYEMNPGTDECQISFLEEGTWELYGSKLFLANQEFKVLELSSTMLRLQQVSSRAGDKTTATATYRPK</sequence>
<keyword evidence="3" id="KW-1185">Reference proteome</keyword>
<proteinExistence type="predicted"/>
<comment type="caution">
    <text evidence="2">The sequence shown here is derived from an EMBL/GenBank/DDBJ whole genome shotgun (WGS) entry which is preliminary data.</text>
</comment>
<reference evidence="3" key="1">
    <citation type="journal article" date="2019" name="Int. J. Syst. Evol. Microbiol.">
        <title>The Global Catalogue of Microorganisms (GCM) 10K type strain sequencing project: providing services to taxonomists for standard genome sequencing and annotation.</title>
        <authorList>
            <consortium name="The Broad Institute Genomics Platform"/>
            <consortium name="The Broad Institute Genome Sequencing Center for Infectious Disease"/>
            <person name="Wu L."/>
            <person name="Ma J."/>
        </authorList>
    </citation>
    <scope>NUCLEOTIDE SEQUENCE [LARGE SCALE GENOMIC DNA]</scope>
    <source>
        <strain evidence="3">JCM 17917</strain>
    </source>
</reference>
<evidence type="ECO:0000313" key="2">
    <source>
        <dbReference type="EMBL" id="GAA4309817.1"/>
    </source>
</evidence>
<evidence type="ECO:0000259" key="1">
    <source>
        <dbReference type="Pfam" id="PF13648"/>
    </source>
</evidence>
<protein>
    <recommendedName>
        <fullName evidence="1">Lipocalin-like domain-containing protein</fullName>
    </recommendedName>
</protein>
<gene>
    <name evidence="2" type="ORF">GCM10023183_27240</name>
</gene>
<feature type="domain" description="Lipocalin-like" evidence="1">
    <location>
        <begin position="35"/>
        <end position="120"/>
    </location>
</feature>
<dbReference type="PROSITE" id="PS51257">
    <property type="entry name" value="PROKAR_LIPOPROTEIN"/>
    <property type="match status" value="1"/>
</dbReference>
<dbReference type="InterPro" id="IPR024311">
    <property type="entry name" value="Lipocalin-like"/>
</dbReference>
<dbReference type="Pfam" id="PF13648">
    <property type="entry name" value="Lipocalin_4"/>
    <property type="match status" value="1"/>
</dbReference>
<accession>A0ABP8FRY7</accession>
<dbReference type="RefSeq" id="WP_345167164.1">
    <property type="nucleotide sequence ID" value="NZ_BAABGX010000002.1"/>
</dbReference>